<dbReference type="EMBL" id="JBHMCE010000008">
    <property type="protein sequence ID" value="MFB9530392.1"/>
    <property type="molecule type" value="Genomic_DNA"/>
</dbReference>
<evidence type="ECO:0000313" key="2">
    <source>
        <dbReference type="Proteomes" id="UP001589646"/>
    </source>
</evidence>
<dbReference type="SUPFAM" id="SSF141694">
    <property type="entry name" value="AF2212/PG0164-like"/>
    <property type="match status" value="1"/>
</dbReference>
<comment type="caution">
    <text evidence="1">The sequence shown here is derived from an EMBL/GenBank/DDBJ whole genome shotgun (WGS) entry which is preliminary data.</text>
</comment>
<sequence length="102" mass="11124">MAPMNGAHMLGLSADVRQQTGVAAGDTIEIDLQVDTEPREVTVPADCAAALDREPEAWNKFDRLSYSNRRAHVFSIEGAKTDATRQRRIDKSVSTLAAGNIR</sequence>
<dbReference type="RefSeq" id="WP_346124694.1">
    <property type="nucleotide sequence ID" value="NZ_BAAAXC010000015.1"/>
</dbReference>
<gene>
    <name evidence="1" type="ORF">ACFFRN_27670</name>
</gene>
<name>A0ABV5Q4H3_9ACTN</name>
<accession>A0ABV5Q4H3</accession>
<dbReference type="Proteomes" id="UP001589646">
    <property type="component" value="Unassembled WGS sequence"/>
</dbReference>
<keyword evidence="2" id="KW-1185">Reference proteome</keyword>
<dbReference type="Pfam" id="PF13376">
    <property type="entry name" value="OmdA"/>
    <property type="match status" value="1"/>
</dbReference>
<protein>
    <submittedName>
        <fullName evidence="1">YdeI/OmpD-associated family protein</fullName>
    </submittedName>
</protein>
<reference evidence="1 2" key="1">
    <citation type="submission" date="2024-09" db="EMBL/GenBank/DDBJ databases">
        <authorList>
            <person name="Sun Q."/>
            <person name="Mori K."/>
        </authorList>
    </citation>
    <scope>NUCLEOTIDE SEQUENCE [LARGE SCALE GENOMIC DNA]</scope>
    <source>
        <strain evidence="1 2">JCM 3323</strain>
    </source>
</reference>
<proteinExistence type="predicted"/>
<dbReference type="Gene3D" id="2.40.30.100">
    <property type="entry name" value="AF2212/PG0164-like"/>
    <property type="match status" value="1"/>
</dbReference>
<organism evidence="1 2">
    <name type="scientific">Nonomuraea roseola</name>
    <dbReference type="NCBI Taxonomy" id="46179"/>
    <lineage>
        <taxon>Bacteria</taxon>
        <taxon>Bacillati</taxon>
        <taxon>Actinomycetota</taxon>
        <taxon>Actinomycetes</taxon>
        <taxon>Streptosporangiales</taxon>
        <taxon>Streptosporangiaceae</taxon>
        <taxon>Nonomuraea</taxon>
    </lineage>
</organism>
<evidence type="ECO:0000313" key="1">
    <source>
        <dbReference type="EMBL" id="MFB9530392.1"/>
    </source>
</evidence>
<dbReference type="InterPro" id="IPR037079">
    <property type="entry name" value="AF2212/PG0164-like_sf"/>
</dbReference>